<keyword evidence="3" id="KW-1185">Reference proteome</keyword>
<evidence type="ECO:0000313" key="3">
    <source>
        <dbReference type="Proteomes" id="UP000054166"/>
    </source>
</evidence>
<gene>
    <name evidence="2" type="ORF">PILCRDRAFT_827647</name>
</gene>
<accession>A0A0C3F4U3</accession>
<sequence>MKEAGAYCASILVVSLWWTKNALDGQQMYDPQLGMPQHRKFRWYLSPLKRYEPDVTQTWTYCLWRQLLI</sequence>
<feature type="signal peptide" evidence="1">
    <location>
        <begin position="1"/>
        <end position="22"/>
    </location>
</feature>
<dbReference type="InParanoid" id="A0A0C3F4U3"/>
<dbReference type="AlphaFoldDB" id="A0A0C3F4U3"/>
<protein>
    <submittedName>
        <fullName evidence="2">Uncharacterized protein</fullName>
    </submittedName>
</protein>
<evidence type="ECO:0000313" key="2">
    <source>
        <dbReference type="EMBL" id="KIM75084.1"/>
    </source>
</evidence>
<feature type="chain" id="PRO_5002164229" evidence="1">
    <location>
        <begin position="23"/>
        <end position="69"/>
    </location>
</feature>
<proteinExistence type="predicted"/>
<organism evidence="2 3">
    <name type="scientific">Piloderma croceum (strain F 1598)</name>
    <dbReference type="NCBI Taxonomy" id="765440"/>
    <lineage>
        <taxon>Eukaryota</taxon>
        <taxon>Fungi</taxon>
        <taxon>Dikarya</taxon>
        <taxon>Basidiomycota</taxon>
        <taxon>Agaricomycotina</taxon>
        <taxon>Agaricomycetes</taxon>
        <taxon>Agaricomycetidae</taxon>
        <taxon>Atheliales</taxon>
        <taxon>Atheliaceae</taxon>
        <taxon>Piloderma</taxon>
    </lineage>
</organism>
<evidence type="ECO:0000256" key="1">
    <source>
        <dbReference type="SAM" id="SignalP"/>
    </source>
</evidence>
<dbReference type="HOGENOM" id="CLU_2776831_0_0_1"/>
<name>A0A0C3F4U3_PILCF</name>
<dbReference type="EMBL" id="KN833051">
    <property type="protein sequence ID" value="KIM75084.1"/>
    <property type="molecule type" value="Genomic_DNA"/>
</dbReference>
<keyword evidence="1" id="KW-0732">Signal</keyword>
<reference evidence="3" key="2">
    <citation type="submission" date="2015-01" db="EMBL/GenBank/DDBJ databases">
        <title>Evolutionary Origins and Diversification of the Mycorrhizal Mutualists.</title>
        <authorList>
            <consortium name="DOE Joint Genome Institute"/>
            <consortium name="Mycorrhizal Genomics Consortium"/>
            <person name="Kohler A."/>
            <person name="Kuo A."/>
            <person name="Nagy L.G."/>
            <person name="Floudas D."/>
            <person name="Copeland A."/>
            <person name="Barry K.W."/>
            <person name="Cichocki N."/>
            <person name="Veneault-Fourrey C."/>
            <person name="LaButti K."/>
            <person name="Lindquist E.A."/>
            <person name="Lipzen A."/>
            <person name="Lundell T."/>
            <person name="Morin E."/>
            <person name="Murat C."/>
            <person name="Riley R."/>
            <person name="Ohm R."/>
            <person name="Sun H."/>
            <person name="Tunlid A."/>
            <person name="Henrissat B."/>
            <person name="Grigoriev I.V."/>
            <person name="Hibbett D.S."/>
            <person name="Martin F."/>
        </authorList>
    </citation>
    <scope>NUCLEOTIDE SEQUENCE [LARGE SCALE GENOMIC DNA]</scope>
    <source>
        <strain evidence="3">F 1598</strain>
    </source>
</reference>
<dbReference type="Proteomes" id="UP000054166">
    <property type="component" value="Unassembled WGS sequence"/>
</dbReference>
<reference evidence="2 3" key="1">
    <citation type="submission" date="2014-04" db="EMBL/GenBank/DDBJ databases">
        <authorList>
            <consortium name="DOE Joint Genome Institute"/>
            <person name="Kuo A."/>
            <person name="Tarkka M."/>
            <person name="Buscot F."/>
            <person name="Kohler A."/>
            <person name="Nagy L.G."/>
            <person name="Floudas D."/>
            <person name="Copeland A."/>
            <person name="Barry K.W."/>
            <person name="Cichocki N."/>
            <person name="Veneault-Fourrey C."/>
            <person name="LaButti K."/>
            <person name="Lindquist E.A."/>
            <person name="Lipzen A."/>
            <person name="Lundell T."/>
            <person name="Morin E."/>
            <person name="Murat C."/>
            <person name="Sun H."/>
            <person name="Tunlid A."/>
            <person name="Henrissat B."/>
            <person name="Grigoriev I.V."/>
            <person name="Hibbett D.S."/>
            <person name="Martin F."/>
            <person name="Nordberg H.P."/>
            <person name="Cantor M.N."/>
            <person name="Hua S.X."/>
        </authorList>
    </citation>
    <scope>NUCLEOTIDE SEQUENCE [LARGE SCALE GENOMIC DNA]</scope>
    <source>
        <strain evidence="2 3">F 1598</strain>
    </source>
</reference>